<dbReference type="FunFam" id="3.20.20.210:FF:000007">
    <property type="entry name" value="Uroporphyrinogen decarboxylase"/>
    <property type="match status" value="1"/>
</dbReference>
<dbReference type="InterPro" id="IPR006361">
    <property type="entry name" value="Uroporphyrinogen_deCO2ase_HemE"/>
</dbReference>
<evidence type="ECO:0000256" key="4">
    <source>
        <dbReference type="ARBA" id="ARBA00022490"/>
    </source>
</evidence>
<feature type="domain" description="Uroporphyrinogen decarboxylase (URO-D)" evidence="9">
    <location>
        <begin position="147"/>
        <end position="163"/>
    </location>
</feature>
<dbReference type="HAMAP" id="MF_00218">
    <property type="entry name" value="URO_D"/>
    <property type="match status" value="1"/>
</dbReference>
<evidence type="ECO:0000256" key="3">
    <source>
        <dbReference type="ARBA" id="ARBA00012288"/>
    </source>
</evidence>
<keyword evidence="6" id="KW-0456">Lyase</keyword>
<dbReference type="PROSITE" id="PS00907">
    <property type="entry name" value="UROD_2"/>
    <property type="match status" value="1"/>
</dbReference>
<dbReference type="PANTHER" id="PTHR21091:SF169">
    <property type="entry name" value="UROPORPHYRINOGEN DECARBOXYLASE"/>
    <property type="match status" value="1"/>
</dbReference>
<evidence type="ECO:0000259" key="9">
    <source>
        <dbReference type="PROSITE" id="PS00907"/>
    </source>
</evidence>
<evidence type="ECO:0000313" key="11">
    <source>
        <dbReference type="Proteomes" id="UP001385951"/>
    </source>
</evidence>
<dbReference type="EC" id="4.1.1.37" evidence="3"/>
<comment type="caution">
    <text evidence="10">The sequence shown here is derived from an EMBL/GenBank/DDBJ whole genome shotgun (WGS) entry which is preliminary data.</text>
</comment>
<dbReference type="AlphaFoldDB" id="A0AAW0GTE2"/>
<reference evidence="10 11" key="1">
    <citation type="submission" date="2022-09" db="EMBL/GenBank/DDBJ databases">
        <authorList>
            <person name="Palmer J.M."/>
        </authorList>
    </citation>
    <scope>NUCLEOTIDE SEQUENCE [LARGE SCALE GENOMIC DNA]</scope>
    <source>
        <strain evidence="10 11">DSM 7382</strain>
    </source>
</reference>
<dbReference type="InterPro" id="IPR000257">
    <property type="entry name" value="Uroporphyrinogen_deCOase"/>
</dbReference>
<evidence type="ECO:0000259" key="8">
    <source>
        <dbReference type="PROSITE" id="PS00906"/>
    </source>
</evidence>
<evidence type="ECO:0000256" key="6">
    <source>
        <dbReference type="ARBA" id="ARBA00023239"/>
    </source>
</evidence>
<dbReference type="GO" id="GO:0005829">
    <property type="term" value="C:cytosol"/>
    <property type="evidence" value="ECO:0007669"/>
    <property type="project" value="TreeGrafter"/>
</dbReference>
<dbReference type="PROSITE" id="PS00906">
    <property type="entry name" value="UROD_1"/>
    <property type="match status" value="1"/>
</dbReference>
<dbReference type="SUPFAM" id="SSF51726">
    <property type="entry name" value="UROD/MetE-like"/>
    <property type="match status" value="1"/>
</dbReference>
<dbReference type="CDD" id="cd00717">
    <property type="entry name" value="URO-D"/>
    <property type="match status" value="1"/>
</dbReference>
<evidence type="ECO:0000256" key="5">
    <source>
        <dbReference type="ARBA" id="ARBA00022793"/>
    </source>
</evidence>
<evidence type="ECO:0000256" key="2">
    <source>
        <dbReference type="ARBA" id="ARBA00009935"/>
    </source>
</evidence>
<evidence type="ECO:0000256" key="7">
    <source>
        <dbReference type="ARBA" id="ARBA00023244"/>
    </source>
</evidence>
<proteinExistence type="inferred from homology"/>
<name>A0AAW0GTE2_9APHY</name>
<evidence type="ECO:0000256" key="1">
    <source>
        <dbReference type="ARBA" id="ARBA00004804"/>
    </source>
</evidence>
<dbReference type="GO" id="GO:0006783">
    <property type="term" value="P:heme biosynthetic process"/>
    <property type="evidence" value="ECO:0007669"/>
    <property type="project" value="TreeGrafter"/>
</dbReference>
<keyword evidence="5" id="KW-0210">Decarboxylase</keyword>
<dbReference type="Proteomes" id="UP001385951">
    <property type="component" value="Unassembled WGS sequence"/>
</dbReference>
<comment type="similarity">
    <text evidence="2">Belongs to the uroporphyrinogen decarboxylase family.</text>
</comment>
<sequence length="382" mass="42554">MTDFPPLKNDLLLRAARGEETERAPVWVMRQAGRYLPEFREVRKSHEFFEVCRTPALATEVTVQPIRRYSGLLDASIIFSDILVVPQALGMEVQMKEGTGPHFPDPLVTPADIEKLSKVVNIQKELGYVFDAITMTRHALKGEVPLIGFCGAPWTLFAYMIEGGGSKTLQKAKSWLFKYPEESKQLLIRIADVCVDFLVGQVKAGAQVIRFLKLPFILGPHLEIQLLQIFDSWAGELAPHHFLEFSFPTLQHISTGVRQKLAVEGVPIVPMTLFAKGANHALPLLAQKSGYDTLGIDWCVDPAEARRLVGDKVALQGNLDPNLLYGGRDAIEREVKRMSEAFKGGKAPKAWIANLGHGITPGVDPEDLRWFFECVHKYSAAK</sequence>
<keyword evidence="11" id="KW-1185">Reference proteome</keyword>
<accession>A0AAW0GTE2</accession>
<dbReference type="Pfam" id="PF01208">
    <property type="entry name" value="URO-D"/>
    <property type="match status" value="2"/>
</dbReference>
<dbReference type="GO" id="GO:0004853">
    <property type="term" value="F:uroporphyrinogen decarboxylase activity"/>
    <property type="evidence" value="ECO:0007669"/>
    <property type="project" value="UniProtKB-EC"/>
</dbReference>
<dbReference type="InterPro" id="IPR038071">
    <property type="entry name" value="UROD/MetE-like_sf"/>
</dbReference>
<feature type="domain" description="Uroporphyrinogen decarboxylase (URO-D)" evidence="8">
    <location>
        <begin position="25"/>
        <end position="34"/>
    </location>
</feature>
<dbReference type="PANTHER" id="PTHR21091">
    <property type="entry name" value="METHYLTETRAHYDROFOLATE:HOMOCYSTEINE METHYLTRANSFERASE RELATED"/>
    <property type="match status" value="1"/>
</dbReference>
<dbReference type="EMBL" id="JASBNA010000001">
    <property type="protein sequence ID" value="KAK7696638.1"/>
    <property type="molecule type" value="Genomic_DNA"/>
</dbReference>
<keyword evidence="4" id="KW-0963">Cytoplasm</keyword>
<protein>
    <recommendedName>
        <fullName evidence="3">uroporphyrinogen decarboxylase</fullName>
        <ecNumber evidence="3">4.1.1.37</ecNumber>
    </recommendedName>
</protein>
<evidence type="ECO:0000313" key="10">
    <source>
        <dbReference type="EMBL" id="KAK7696638.1"/>
    </source>
</evidence>
<dbReference type="Gene3D" id="3.20.20.210">
    <property type="match status" value="1"/>
</dbReference>
<organism evidence="10 11">
    <name type="scientific">Cerrena zonata</name>
    <dbReference type="NCBI Taxonomy" id="2478898"/>
    <lineage>
        <taxon>Eukaryota</taxon>
        <taxon>Fungi</taxon>
        <taxon>Dikarya</taxon>
        <taxon>Basidiomycota</taxon>
        <taxon>Agaricomycotina</taxon>
        <taxon>Agaricomycetes</taxon>
        <taxon>Polyporales</taxon>
        <taxon>Cerrenaceae</taxon>
        <taxon>Cerrena</taxon>
    </lineage>
</organism>
<comment type="pathway">
    <text evidence="1">Porphyrin-containing compound metabolism; protoporphyrin-IX biosynthesis; coproporphyrinogen-III from 5-aminolevulinate: step 4/4.</text>
</comment>
<gene>
    <name evidence="10" type="ORF">QCA50_001296</name>
</gene>
<keyword evidence="7" id="KW-0627">Porphyrin biosynthesis</keyword>